<gene>
    <name evidence="3" type="ORF">IV55_GL001363</name>
</gene>
<protein>
    <recommendedName>
        <fullName evidence="5">DegV family protein</fullName>
    </recommendedName>
</protein>
<proteinExistence type="predicted"/>
<evidence type="ECO:0000256" key="1">
    <source>
        <dbReference type="ARBA" id="ARBA00003238"/>
    </source>
</evidence>
<dbReference type="InterPro" id="IPR043168">
    <property type="entry name" value="DegV_C"/>
</dbReference>
<dbReference type="InterPro" id="IPR050270">
    <property type="entry name" value="DegV_domain_contain"/>
</dbReference>
<organism evidence="3 4">
    <name type="scientific">Furfurilactobacillus siliginis</name>
    <dbReference type="NCBI Taxonomy" id="348151"/>
    <lineage>
        <taxon>Bacteria</taxon>
        <taxon>Bacillati</taxon>
        <taxon>Bacillota</taxon>
        <taxon>Bacilli</taxon>
        <taxon>Lactobacillales</taxon>
        <taxon>Lactobacillaceae</taxon>
        <taxon>Furfurilactobacillus</taxon>
    </lineage>
</organism>
<dbReference type="InterPro" id="IPR003797">
    <property type="entry name" value="DegV"/>
</dbReference>
<keyword evidence="4" id="KW-1185">Reference proteome</keyword>
<accession>A0A0R2LCP2</accession>
<dbReference type="SUPFAM" id="SSF82549">
    <property type="entry name" value="DAK1/DegV-like"/>
    <property type="match status" value="1"/>
</dbReference>
<sequence>MKMMKIAVLTDSSAYLTQADIDRYHIYVVNDPVLFGNHVYHENVDLDSDKFYAMLKTEHVTPTTSQASNGEVQRVLDQALADGYDTAIVVGLSSGISGFISNVTAYAPSVTDIDVHVWDSRIACSGAGNQVLLAAALAEKGMSVDEIFERLAQLRETTKVMFVVDDMRHLMRTGRISNGQSLIGTMLQIKPMLAFTPEGKIVATGRERQMKRAFTTITTNFHKVVDSVDYPLRVSIVDANNPQMKAQWLAAGAAEFPSVTFEDSIIGPLIGVHTGEKAMGFIYARDWQSFLN</sequence>
<dbReference type="PANTHER" id="PTHR33434:SF2">
    <property type="entry name" value="FATTY ACID-BINDING PROTEIN TM_1468"/>
    <property type="match status" value="1"/>
</dbReference>
<keyword evidence="2" id="KW-0446">Lipid-binding</keyword>
<evidence type="ECO:0000313" key="4">
    <source>
        <dbReference type="Proteomes" id="UP000051139"/>
    </source>
</evidence>
<dbReference type="Proteomes" id="UP000051139">
    <property type="component" value="Unassembled WGS sequence"/>
</dbReference>
<comment type="caution">
    <text evidence="3">The sequence shown here is derived from an EMBL/GenBank/DDBJ whole genome shotgun (WGS) entry which is preliminary data.</text>
</comment>
<dbReference type="PROSITE" id="PS51482">
    <property type="entry name" value="DEGV"/>
    <property type="match status" value="1"/>
</dbReference>
<name>A0A0R2LCP2_9LACO</name>
<reference evidence="3 4" key="1">
    <citation type="journal article" date="2015" name="Genome Announc.">
        <title>Expanding the biotechnology potential of lactobacilli through comparative genomics of 213 strains and associated genera.</title>
        <authorList>
            <person name="Sun Z."/>
            <person name="Harris H.M."/>
            <person name="McCann A."/>
            <person name="Guo C."/>
            <person name="Argimon S."/>
            <person name="Zhang W."/>
            <person name="Yang X."/>
            <person name="Jeffery I.B."/>
            <person name="Cooney J.C."/>
            <person name="Kagawa T.F."/>
            <person name="Liu W."/>
            <person name="Song Y."/>
            <person name="Salvetti E."/>
            <person name="Wrobel A."/>
            <person name="Rasinkangas P."/>
            <person name="Parkhill J."/>
            <person name="Rea M.C."/>
            <person name="O'Sullivan O."/>
            <person name="Ritari J."/>
            <person name="Douillard F.P."/>
            <person name="Paul Ross R."/>
            <person name="Yang R."/>
            <person name="Briner A.E."/>
            <person name="Felis G.E."/>
            <person name="de Vos W.M."/>
            <person name="Barrangou R."/>
            <person name="Klaenhammer T.R."/>
            <person name="Caufield P.W."/>
            <person name="Cui Y."/>
            <person name="Zhang H."/>
            <person name="O'Toole P.W."/>
        </authorList>
    </citation>
    <scope>NUCLEOTIDE SEQUENCE [LARGE SCALE GENOMIC DNA]</scope>
    <source>
        <strain evidence="3 4">DSM 22696</strain>
    </source>
</reference>
<evidence type="ECO:0000256" key="2">
    <source>
        <dbReference type="ARBA" id="ARBA00023121"/>
    </source>
</evidence>
<dbReference type="NCBIfam" id="TIGR00762">
    <property type="entry name" value="DegV"/>
    <property type="match status" value="1"/>
</dbReference>
<dbReference type="AlphaFoldDB" id="A0A0R2LCP2"/>
<evidence type="ECO:0008006" key="5">
    <source>
        <dbReference type="Google" id="ProtNLM"/>
    </source>
</evidence>
<dbReference type="PATRIC" id="fig|348151.3.peg.1402"/>
<dbReference type="Gene3D" id="3.30.1180.10">
    <property type="match status" value="1"/>
</dbReference>
<dbReference type="GO" id="GO:0008289">
    <property type="term" value="F:lipid binding"/>
    <property type="evidence" value="ECO:0007669"/>
    <property type="project" value="UniProtKB-KW"/>
</dbReference>
<dbReference type="STRING" id="348151.IV55_GL001363"/>
<dbReference type="Pfam" id="PF02645">
    <property type="entry name" value="DegV"/>
    <property type="match status" value="1"/>
</dbReference>
<dbReference type="EMBL" id="JQCB01000004">
    <property type="protein sequence ID" value="KRN96397.1"/>
    <property type="molecule type" value="Genomic_DNA"/>
</dbReference>
<dbReference type="Gene3D" id="3.40.50.10170">
    <property type="match status" value="1"/>
</dbReference>
<evidence type="ECO:0000313" key="3">
    <source>
        <dbReference type="EMBL" id="KRN96397.1"/>
    </source>
</evidence>
<comment type="function">
    <text evidence="1">May bind long-chain fatty acids, such as palmitate, and may play a role in lipid transport or fatty acid metabolism.</text>
</comment>
<dbReference type="PANTHER" id="PTHR33434">
    <property type="entry name" value="DEGV DOMAIN-CONTAINING PROTEIN DR_1986-RELATED"/>
    <property type="match status" value="1"/>
</dbReference>